<dbReference type="Pfam" id="PF12833">
    <property type="entry name" value="HTH_18"/>
    <property type="match status" value="1"/>
</dbReference>
<dbReference type="PANTHER" id="PTHR43436">
    <property type="entry name" value="ARAC-FAMILY TRANSCRIPTIONAL REGULATOR"/>
    <property type="match status" value="1"/>
</dbReference>
<evidence type="ECO:0000256" key="2">
    <source>
        <dbReference type="ARBA" id="ARBA00023163"/>
    </source>
</evidence>
<evidence type="ECO:0000313" key="4">
    <source>
        <dbReference type="EMBL" id="MBG3878358.1"/>
    </source>
</evidence>
<organism evidence="4 5">
    <name type="scientific">Nitratidesulfovibrio oxamicus</name>
    <dbReference type="NCBI Taxonomy" id="32016"/>
    <lineage>
        <taxon>Bacteria</taxon>
        <taxon>Pseudomonadati</taxon>
        <taxon>Thermodesulfobacteriota</taxon>
        <taxon>Desulfovibrionia</taxon>
        <taxon>Desulfovibrionales</taxon>
        <taxon>Desulfovibrionaceae</taxon>
        <taxon>Nitratidesulfovibrio</taxon>
    </lineage>
</organism>
<dbReference type="PROSITE" id="PS01124">
    <property type="entry name" value="HTH_ARAC_FAMILY_2"/>
    <property type="match status" value="1"/>
</dbReference>
<keyword evidence="2" id="KW-0804">Transcription</keyword>
<dbReference type="InterPro" id="IPR018060">
    <property type="entry name" value="HTH_AraC"/>
</dbReference>
<dbReference type="Gene3D" id="1.10.10.60">
    <property type="entry name" value="Homeodomain-like"/>
    <property type="match status" value="2"/>
</dbReference>
<keyword evidence="5" id="KW-1185">Reference proteome</keyword>
<dbReference type="SMART" id="SM00342">
    <property type="entry name" value="HTH_ARAC"/>
    <property type="match status" value="1"/>
</dbReference>
<reference evidence="4 5" key="1">
    <citation type="submission" date="2019-08" db="EMBL/GenBank/DDBJ databases">
        <authorList>
            <person name="Luo N."/>
        </authorList>
    </citation>
    <scope>NUCLEOTIDE SEQUENCE [LARGE SCALE GENOMIC DNA]</scope>
    <source>
        <strain evidence="4 5">NCIMB 9442</strain>
    </source>
</reference>
<accession>A0ABS0J7E1</accession>
<dbReference type="PANTHER" id="PTHR43436:SF2">
    <property type="entry name" value="ARAC_XYLS FAMILY TRANSCRIPTIONAL REGULATOR"/>
    <property type="match status" value="1"/>
</dbReference>
<gene>
    <name evidence="4" type="ORF">FVW20_15395</name>
</gene>
<evidence type="ECO:0000313" key="5">
    <source>
        <dbReference type="Proteomes" id="UP001194469"/>
    </source>
</evidence>
<dbReference type="InterPro" id="IPR009594">
    <property type="entry name" value="Tscrpt_reg_HTH_AraC_N"/>
</dbReference>
<dbReference type="EMBL" id="VRYY01000551">
    <property type="protein sequence ID" value="MBG3878358.1"/>
    <property type="molecule type" value="Genomic_DNA"/>
</dbReference>
<protein>
    <submittedName>
        <fullName evidence="4">AraC family transcriptional regulator</fullName>
    </submittedName>
</protein>
<dbReference type="SUPFAM" id="SSF46689">
    <property type="entry name" value="Homeodomain-like"/>
    <property type="match status" value="2"/>
</dbReference>
<evidence type="ECO:0000259" key="3">
    <source>
        <dbReference type="PROSITE" id="PS01124"/>
    </source>
</evidence>
<name>A0ABS0J7E1_9BACT</name>
<dbReference type="InterPro" id="IPR009057">
    <property type="entry name" value="Homeodomain-like_sf"/>
</dbReference>
<keyword evidence="1" id="KW-0805">Transcription regulation</keyword>
<proteinExistence type="predicted"/>
<sequence length="292" mass="32084">MSEIAELMSKLAISEGKTETGLPGVGLYKTSGSIHRTPLLYQQGLIILGQGAKLVHFGGRVYQYDQDHYLALSVPIAAECEAVATPEKPLLSLVVDIDLGVLNELIGQIEDRIDYRSLTQGCTHQGLFLARADAAFKSTVLRLLMALSCPLEAQVLGPGLVRELLFRVLCGENAAALHALATKNTNMSRIEKALKQIHGNFSEPFNVDQLAGFVNMSPSTFHRAFKDVTAFSPIQYLKRVRLNKARSLLREDGVRASEAARMVGYESVSQFSREFRRYFGISPSHAGGMNEE</sequence>
<comment type="caution">
    <text evidence="4">The sequence shown here is derived from an EMBL/GenBank/DDBJ whole genome shotgun (WGS) entry which is preliminary data.</text>
</comment>
<evidence type="ECO:0000256" key="1">
    <source>
        <dbReference type="ARBA" id="ARBA00023015"/>
    </source>
</evidence>
<dbReference type="RefSeq" id="WP_196610293.1">
    <property type="nucleotide sequence ID" value="NZ_VRYY01000551.1"/>
</dbReference>
<dbReference type="Proteomes" id="UP001194469">
    <property type="component" value="Unassembled WGS sequence"/>
</dbReference>
<feature type="domain" description="HTH araC/xylS-type" evidence="3">
    <location>
        <begin position="191"/>
        <end position="289"/>
    </location>
</feature>
<dbReference type="Pfam" id="PF06719">
    <property type="entry name" value="AraC_N"/>
    <property type="match status" value="1"/>
</dbReference>